<feature type="compositionally biased region" description="Basic and acidic residues" evidence="1">
    <location>
        <begin position="274"/>
        <end position="284"/>
    </location>
</feature>
<protein>
    <recommendedName>
        <fullName evidence="4">FAM86A protein</fullName>
    </recommendedName>
</protein>
<evidence type="ECO:0008006" key="4">
    <source>
        <dbReference type="Google" id="ProtNLM"/>
    </source>
</evidence>
<dbReference type="PANTHER" id="PTHR14614">
    <property type="entry name" value="HEPATOCELLULAR CARCINOMA-ASSOCIATED ANTIGEN"/>
    <property type="match status" value="1"/>
</dbReference>
<dbReference type="Proteomes" id="UP001642406">
    <property type="component" value="Unassembled WGS sequence"/>
</dbReference>
<dbReference type="PANTHER" id="PTHR14614:SF130">
    <property type="entry name" value="PROTEIN-LYSINE N-METHYLTRANSFERASE EEF2KMT"/>
    <property type="match status" value="1"/>
</dbReference>
<name>A0ABP0C5I7_9PEZI</name>
<dbReference type="Pfam" id="PF10294">
    <property type="entry name" value="Methyltransf_16"/>
    <property type="match status" value="1"/>
</dbReference>
<reference evidence="2 3" key="1">
    <citation type="submission" date="2024-01" db="EMBL/GenBank/DDBJ databases">
        <authorList>
            <person name="Allen C."/>
            <person name="Tagirdzhanova G."/>
        </authorList>
    </citation>
    <scope>NUCLEOTIDE SEQUENCE [LARGE SCALE GENOMIC DNA]</scope>
</reference>
<keyword evidence="3" id="KW-1185">Reference proteome</keyword>
<dbReference type="InterPro" id="IPR029063">
    <property type="entry name" value="SAM-dependent_MTases_sf"/>
</dbReference>
<evidence type="ECO:0000313" key="2">
    <source>
        <dbReference type="EMBL" id="CAK7226430.1"/>
    </source>
</evidence>
<dbReference type="SUPFAM" id="SSF53335">
    <property type="entry name" value="S-adenosyl-L-methionine-dependent methyltransferases"/>
    <property type="match status" value="1"/>
</dbReference>
<proteinExistence type="predicted"/>
<evidence type="ECO:0000256" key="1">
    <source>
        <dbReference type="SAM" id="MobiDB-lite"/>
    </source>
</evidence>
<dbReference type="InterPro" id="IPR019410">
    <property type="entry name" value="Methyltransf_16"/>
</dbReference>
<accession>A0ABP0C5I7</accession>
<sequence>MTTSAAVQRFCRQCLQAEPSPDFPGPELLKEYDVQEHLYNEVFAHNGLPPSYALRILKALVAQIEASIDDWEEYSVSDNLMQCLANFRSGSQAAALADATKKSPVVYYVSALEEAVANSTTPPTITLLENRATIAAGGTTGIRTWEAAMHLGQYLCQQPDLVQGKRVLELGAGTGYVAVLCAKFLGTISCVATDGSPEVINSLPDNVELNGQGQVLSKELAWGPSPPDDWADWAGDGFDTILGADITFDARDMPDLLATIRWCLGGEAEGAEAEADKRREDGDASRGSSQKTVLIAATERNKKTFDTFTHLAAESFDVEDVAFPVPPRAQQTGPFYSDAVPIHICRLQLKS</sequence>
<dbReference type="Gene3D" id="3.40.50.150">
    <property type="entry name" value="Vaccinia Virus protein VP39"/>
    <property type="match status" value="1"/>
</dbReference>
<feature type="region of interest" description="Disordered" evidence="1">
    <location>
        <begin position="271"/>
        <end position="291"/>
    </location>
</feature>
<organism evidence="2 3">
    <name type="scientific">Sporothrix bragantina</name>
    <dbReference type="NCBI Taxonomy" id="671064"/>
    <lineage>
        <taxon>Eukaryota</taxon>
        <taxon>Fungi</taxon>
        <taxon>Dikarya</taxon>
        <taxon>Ascomycota</taxon>
        <taxon>Pezizomycotina</taxon>
        <taxon>Sordariomycetes</taxon>
        <taxon>Sordariomycetidae</taxon>
        <taxon>Ophiostomatales</taxon>
        <taxon>Ophiostomataceae</taxon>
        <taxon>Sporothrix</taxon>
    </lineage>
</organism>
<dbReference type="EMBL" id="CAWUHC010000059">
    <property type="protein sequence ID" value="CAK7226430.1"/>
    <property type="molecule type" value="Genomic_DNA"/>
</dbReference>
<comment type="caution">
    <text evidence="2">The sequence shown here is derived from an EMBL/GenBank/DDBJ whole genome shotgun (WGS) entry which is preliminary data.</text>
</comment>
<gene>
    <name evidence="2" type="ORF">SBRCBS47491_006229</name>
</gene>
<dbReference type="CDD" id="cd02440">
    <property type="entry name" value="AdoMet_MTases"/>
    <property type="match status" value="1"/>
</dbReference>
<evidence type="ECO:0000313" key="3">
    <source>
        <dbReference type="Proteomes" id="UP001642406"/>
    </source>
</evidence>